<dbReference type="PANTHER" id="PTHR48100">
    <property type="entry name" value="BROAD-SPECIFICITY PHOSPHATASE YOR283W-RELATED"/>
    <property type="match status" value="1"/>
</dbReference>
<accession>A0A6C0NU66</accession>
<dbReference type="Pfam" id="PF00300">
    <property type="entry name" value="His_Phos_1"/>
    <property type="match status" value="1"/>
</dbReference>
<dbReference type="SMART" id="SM00855">
    <property type="entry name" value="PGAM"/>
    <property type="match status" value="1"/>
</dbReference>
<proteinExistence type="predicted"/>
<dbReference type="EMBL" id="CP048286">
    <property type="protein sequence ID" value="QHW29707.1"/>
    <property type="molecule type" value="Genomic_DNA"/>
</dbReference>
<dbReference type="GO" id="GO:0005737">
    <property type="term" value="C:cytoplasm"/>
    <property type="evidence" value="ECO:0007669"/>
    <property type="project" value="TreeGrafter"/>
</dbReference>
<dbReference type="KEGG" id="prz:GZH47_01860"/>
<dbReference type="AlphaFoldDB" id="A0A6C0NU66"/>
<keyword evidence="2" id="KW-1185">Reference proteome</keyword>
<gene>
    <name evidence="1" type="ORF">GZH47_01860</name>
</gene>
<dbReference type="CDD" id="cd07067">
    <property type="entry name" value="HP_PGM_like"/>
    <property type="match status" value="1"/>
</dbReference>
<evidence type="ECO:0000313" key="2">
    <source>
        <dbReference type="Proteomes" id="UP000479114"/>
    </source>
</evidence>
<dbReference type="InterPro" id="IPR029033">
    <property type="entry name" value="His_PPase_superfam"/>
</dbReference>
<evidence type="ECO:0000313" key="1">
    <source>
        <dbReference type="EMBL" id="QHW29707.1"/>
    </source>
</evidence>
<dbReference type="InterPro" id="IPR050275">
    <property type="entry name" value="PGM_Phosphatase"/>
</dbReference>
<dbReference type="RefSeq" id="WP_162638276.1">
    <property type="nucleotide sequence ID" value="NZ_CP048286.1"/>
</dbReference>
<reference evidence="1 2" key="1">
    <citation type="submission" date="2020-02" db="EMBL/GenBank/DDBJ databases">
        <title>Paenibacillus sp. nov., isolated from rhizosphere soil of tomato.</title>
        <authorList>
            <person name="Weon H.-Y."/>
            <person name="Lee S.A."/>
        </authorList>
    </citation>
    <scope>NUCLEOTIDE SEQUENCE [LARGE SCALE GENOMIC DNA]</scope>
    <source>
        <strain evidence="1 2">14171R-81</strain>
    </source>
</reference>
<dbReference type="Proteomes" id="UP000479114">
    <property type="component" value="Chromosome"/>
</dbReference>
<dbReference type="SUPFAM" id="SSF53254">
    <property type="entry name" value="Phosphoglycerate mutase-like"/>
    <property type="match status" value="1"/>
</dbReference>
<dbReference type="Gene3D" id="3.40.50.1240">
    <property type="entry name" value="Phosphoglycerate mutase-like"/>
    <property type="match status" value="1"/>
</dbReference>
<protein>
    <submittedName>
        <fullName evidence="1">Histidine phosphatase family protein</fullName>
    </submittedName>
</protein>
<name>A0A6C0NU66_9BACL</name>
<dbReference type="PANTHER" id="PTHR48100:SF1">
    <property type="entry name" value="HISTIDINE PHOSPHATASE FAMILY PROTEIN-RELATED"/>
    <property type="match status" value="1"/>
</dbReference>
<dbReference type="GO" id="GO:0016791">
    <property type="term" value="F:phosphatase activity"/>
    <property type="evidence" value="ECO:0007669"/>
    <property type="project" value="TreeGrafter"/>
</dbReference>
<organism evidence="1 2">
    <name type="scientific">Paenibacillus rhizovicinus</name>
    <dbReference type="NCBI Taxonomy" id="2704463"/>
    <lineage>
        <taxon>Bacteria</taxon>
        <taxon>Bacillati</taxon>
        <taxon>Bacillota</taxon>
        <taxon>Bacilli</taxon>
        <taxon>Bacillales</taxon>
        <taxon>Paenibacillaceae</taxon>
        <taxon>Paenibacillus</taxon>
    </lineage>
</organism>
<sequence>MIEIRKTNGQENVIALSKNTSIETNRRVSLNFYVVRHCKALGQSPAAKLTDEGYKQAVRLAEWLSDKKIERIISSPYDRAIQSMIPLASQLAITVDTDLRLAERVLCAEDHPRWREMLRSSFLDLDLRYEGGESSRAAMMRAAAVVDELRSSGHANVVLATHGNLMTLLLKVYDRDRFGFEQWAALTNPDVFHLEFQEDLPVIRREWLD</sequence>
<dbReference type="InterPro" id="IPR013078">
    <property type="entry name" value="His_Pase_superF_clade-1"/>
</dbReference>